<keyword evidence="3" id="KW-0238">DNA-binding</keyword>
<dbReference type="PANTHER" id="PTHR30146">
    <property type="entry name" value="LACI-RELATED TRANSCRIPTIONAL REPRESSOR"/>
    <property type="match status" value="1"/>
</dbReference>
<comment type="caution">
    <text evidence="6">The sequence shown here is derived from an EMBL/GenBank/DDBJ whole genome shotgun (WGS) entry which is preliminary data.</text>
</comment>
<reference evidence="7" key="1">
    <citation type="journal article" date="2019" name="Int. J. Syst. Evol. Microbiol.">
        <title>The Global Catalogue of Microorganisms (GCM) 10K type strain sequencing project: providing services to taxonomists for standard genome sequencing and annotation.</title>
        <authorList>
            <consortium name="The Broad Institute Genomics Platform"/>
            <consortium name="The Broad Institute Genome Sequencing Center for Infectious Disease"/>
            <person name="Wu L."/>
            <person name="Ma J."/>
        </authorList>
    </citation>
    <scope>NUCLEOTIDE SEQUENCE [LARGE SCALE GENOMIC DNA]</scope>
    <source>
        <strain evidence="7">CGMCC 1.12237</strain>
    </source>
</reference>
<dbReference type="PROSITE" id="PS50949">
    <property type="entry name" value="HTH_GNTR"/>
    <property type="match status" value="1"/>
</dbReference>
<evidence type="ECO:0000313" key="6">
    <source>
        <dbReference type="EMBL" id="MFC5464865.1"/>
    </source>
</evidence>
<name>A0ABW0LGH5_9BACI</name>
<protein>
    <submittedName>
        <fullName evidence="6">GntR family transcriptional regulator</fullName>
    </submittedName>
</protein>
<sequence>MKALYEKIYESLKQDILSGRYKVGDKIPSEKELTKQYEVSAITTKKALEKLSNEGFVYRIRGKGTFVSEYDIDLTKMEKTEKGKKPLFGLVMSTFDDSFGNELIRSIEEASHGECFVIISRSDSIPSREDKVISDLLEYGVDGLIISPAHAEHYSLEILKMVVNKFPLVLIDRTFKGLAATSVSTNNEQAAKMAMYHLFELGHKNIGVLIPKNNSTTTIADRVKGITEAFADKKIILNRDLWYSNICNSVPNHEDTKTDIENIKNHLIQHPEITALFALEFNIAMMAKQAAEQLNLKVPEDISIICFDSPPRNVYEWNFSHIEQNEGEIGHLAIKKLLDMYNGDFMIENIHVPAKLIEGDSTAAVSNKRLVPME</sequence>
<evidence type="ECO:0000256" key="4">
    <source>
        <dbReference type="ARBA" id="ARBA00023163"/>
    </source>
</evidence>
<dbReference type="InterPro" id="IPR028082">
    <property type="entry name" value="Peripla_BP_I"/>
</dbReference>
<dbReference type="Proteomes" id="UP001596147">
    <property type="component" value="Unassembled WGS sequence"/>
</dbReference>
<dbReference type="InterPro" id="IPR046335">
    <property type="entry name" value="LacI/GalR-like_sensor"/>
</dbReference>
<dbReference type="CDD" id="cd06267">
    <property type="entry name" value="PBP1_LacI_sugar_binding-like"/>
    <property type="match status" value="1"/>
</dbReference>
<accession>A0ABW0LGH5</accession>
<dbReference type="InterPro" id="IPR036388">
    <property type="entry name" value="WH-like_DNA-bd_sf"/>
</dbReference>
<feature type="domain" description="HTH gntR-type" evidence="5">
    <location>
        <begin position="2"/>
        <end position="70"/>
    </location>
</feature>
<dbReference type="RefSeq" id="WP_382350352.1">
    <property type="nucleotide sequence ID" value="NZ_JBHSMC010000011.1"/>
</dbReference>
<evidence type="ECO:0000313" key="7">
    <source>
        <dbReference type="Proteomes" id="UP001596147"/>
    </source>
</evidence>
<dbReference type="Pfam" id="PF00392">
    <property type="entry name" value="GntR"/>
    <property type="match status" value="1"/>
</dbReference>
<dbReference type="PRINTS" id="PR00035">
    <property type="entry name" value="HTHGNTR"/>
</dbReference>
<dbReference type="PANTHER" id="PTHR30146:SF95">
    <property type="entry name" value="RIBOSE OPERON REPRESSOR"/>
    <property type="match status" value="1"/>
</dbReference>
<dbReference type="SUPFAM" id="SSF46785">
    <property type="entry name" value="Winged helix' DNA-binding domain"/>
    <property type="match status" value="1"/>
</dbReference>
<keyword evidence="4" id="KW-0804">Transcription</keyword>
<dbReference type="InterPro" id="IPR036390">
    <property type="entry name" value="WH_DNA-bd_sf"/>
</dbReference>
<dbReference type="Gene3D" id="3.40.50.2300">
    <property type="match status" value="2"/>
</dbReference>
<dbReference type="Gene3D" id="1.10.10.10">
    <property type="entry name" value="Winged helix-like DNA-binding domain superfamily/Winged helix DNA-binding domain"/>
    <property type="match status" value="1"/>
</dbReference>
<dbReference type="CDD" id="cd07377">
    <property type="entry name" value="WHTH_GntR"/>
    <property type="match status" value="1"/>
</dbReference>
<dbReference type="InterPro" id="IPR000524">
    <property type="entry name" value="Tscrpt_reg_HTH_GntR"/>
</dbReference>
<dbReference type="SMART" id="SM00345">
    <property type="entry name" value="HTH_GNTR"/>
    <property type="match status" value="1"/>
</dbReference>
<keyword evidence="1" id="KW-0678">Repressor</keyword>
<dbReference type="SUPFAM" id="SSF53822">
    <property type="entry name" value="Periplasmic binding protein-like I"/>
    <property type="match status" value="1"/>
</dbReference>
<evidence type="ECO:0000259" key="5">
    <source>
        <dbReference type="PROSITE" id="PS50949"/>
    </source>
</evidence>
<organism evidence="6 7">
    <name type="scientific">Lederbergia graminis</name>
    <dbReference type="NCBI Taxonomy" id="735518"/>
    <lineage>
        <taxon>Bacteria</taxon>
        <taxon>Bacillati</taxon>
        <taxon>Bacillota</taxon>
        <taxon>Bacilli</taxon>
        <taxon>Bacillales</taxon>
        <taxon>Bacillaceae</taxon>
        <taxon>Lederbergia</taxon>
    </lineage>
</organism>
<keyword evidence="7" id="KW-1185">Reference proteome</keyword>
<evidence type="ECO:0000256" key="2">
    <source>
        <dbReference type="ARBA" id="ARBA00023015"/>
    </source>
</evidence>
<gene>
    <name evidence="6" type="ORF">ACFPM4_08870</name>
</gene>
<keyword evidence="2" id="KW-0805">Transcription regulation</keyword>
<dbReference type="EMBL" id="JBHSMC010000011">
    <property type="protein sequence ID" value="MFC5464865.1"/>
    <property type="molecule type" value="Genomic_DNA"/>
</dbReference>
<proteinExistence type="predicted"/>
<evidence type="ECO:0000256" key="3">
    <source>
        <dbReference type="ARBA" id="ARBA00023125"/>
    </source>
</evidence>
<dbReference type="Pfam" id="PF13377">
    <property type="entry name" value="Peripla_BP_3"/>
    <property type="match status" value="1"/>
</dbReference>
<evidence type="ECO:0000256" key="1">
    <source>
        <dbReference type="ARBA" id="ARBA00022491"/>
    </source>
</evidence>